<evidence type="ECO:0000313" key="1">
    <source>
        <dbReference type="EMBL" id="MDS0297917.1"/>
    </source>
</evidence>
<evidence type="ECO:0000313" key="2">
    <source>
        <dbReference type="Proteomes" id="UP001257060"/>
    </source>
</evidence>
<dbReference type="InterPro" id="IPR044561">
    <property type="entry name" value="ACT_ThrD-II-like"/>
</dbReference>
<gene>
    <name evidence="1" type="ORF">NDI76_04110</name>
</gene>
<comment type="caution">
    <text evidence="1">The sequence shown here is derived from an EMBL/GenBank/DDBJ whole genome shotgun (WGS) entry which is preliminary data.</text>
</comment>
<protein>
    <submittedName>
        <fullName evidence="1">Amino acid-binding protein</fullName>
    </submittedName>
</protein>
<dbReference type="EMBL" id="JAMQOP010000001">
    <property type="protein sequence ID" value="MDS0297917.1"/>
    <property type="molecule type" value="Genomic_DNA"/>
</dbReference>
<reference evidence="1 2" key="1">
    <citation type="submission" date="2022-06" db="EMBL/GenBank/DDBJ databases">
        <title>Halogeometricum sp. a new haloarchaeum isolate from saline soil.</title>
        <authorList>
            <person name="Strakova D."/>
            <person name="Galisteo C."/>
            <person name="Sanchez-Porro C."/>
            <person name="Ventosa A."/>
        </authorList>
    </citation>
    <scope>NUCLEOTIDE SEQUENCE [LARGE SCALE GENOMIC DNA]</scope>
    <source>
        <strain evidence="1 2">S1BR25-6</strain>
    </source>
</reference>
<dbReference type="Proteomes" id="UP001257060">
    <property type="component" value="Unassembled WGS sequence"/>
</dbReference>
<dbReference type="RefSeq" id="WP_310922745.1">
    <property type="nucleotide sequence ID" value="NZ_JAMQOP010000001.1"/>
</dbReference>
<keyword evidence="2" id="KW-1185">Reference proteome</keyword>
<sequence>MSEAESSVQSYTLRLELVDEPGELLRSLKPIAEKGGNLLSIFHERGNVTPRGYIPVVVDVEATPDRFEKIVEALSQTNINVIQAGTERYSKELTVLLSGHLINTDFSNTLSRIQETRSATVTDISISAPQGSTETSSARVRMATQAGSKDEVLASIREIAEEKDLRIVEPLVAGGHT</sequence>
<dbReference type="SUPFAM" id="SSF55021">
    <property type="entry name" value="ACT-like"/>
    <property type="match status" value="1"/>
</dbReference>
<proteinExistence type="predicted"/>
<name>A0ABU2GAS3_9EURY</name>
<organism evidence="1 2">
    <name type="scientific">Halogeometricum salsisoli</name>
    <dbReference type="NCBI Taxonomy" id="2950536"/>
    <lineage>
        <taxon>Archaea</taxon>
        <taxon>Methanobacteriati</taxon>
        <taxon>Methanobacteriota</taxon>
        <taxon>Stenosarchaea group</taxon>
        <taxon>Halobacteria</taxon>
        <taxon>Halobacteriales</taxon>
        <taxon>Haloferacaceae</taxon>
        <taxon>Halogeometricum</taxon>
    </lineage>
</organism>
<accession>A0ABU2GAS3</accession>
<dbReference type="CDD" id="cd04886">
    <property type="entry name" value="ACT_ThrD-II-like"/>
    <property type="match status" value="1"/>
</dbReference>
<dbReference type="InterPro" id="IPR045865">
    <property type="entry name" value="ACT-like_dom_sf"/>
</dbReference>